<proteinExistence type="predicted"/>
<accession>A0A921S6T7</accession>
<gene>
    <name evidence="1" type="ORF">BDA96_01G520300</name>
</gene>
<reference evidence="1" key="2">
    <citation type="submission" date="2020-10" db="EMBL/GenBank/DDBJ databases">
        <authorList>
            <person name="Cooper E.A."/>
            <person name="Brenton Z.W."/>
            <person name="Flinn B.S."/>
            <person name="Jenkins J."/>
            <person name="Shu S."/>
            <person name="Flowers D."/>
            <person name="Luo F."/>
            <person name="Wang Y."/>
            <person name="Xia P."/>
            <person name="Barry K."/>
            <person name="Daum C."/>
            <person name="Lipzen A."/>
            <person name="Yoshinaga Y."/>
            <person name="Schmutz J."/>
            <person name="Saski C."/>
            <person name="Vermerris W."/>
            <person name="Kresovich S."/>
        </authorList>
    </citation>
    <scope>NUCLEOTIDE SEQUENCE</scope>
</reference>
<dbReference type="PANTHER" id="PTHR36067:SF1">
    <property type="entry name" value="EXPRESSED PROTEIN"/>
    <property type="match status" value="1"/>
</dbReference>
<reference evidence="1" key="1">
    <citation type="journal article" date="2019" name="BMC Genomics">
        <title>A new reference genome for Sorghum bicolor reveals high levels of sequence similarity between sweet and grain genotypes: implications for the genetics of sugar metabolism.</title>
        <authorList>
            <person name="Cooper E.A."/>
            <person name="Brenton Z.W."/>
            <person name="Flinn B.S."/>
            <person name="Jenkins J."/>
            <person name="Shu S."/>
            <person name="Flowers D."/>
            <person name="Luo F."/>
            <person name="Wang Y."/>
            <person name="Xia P."/>
            <person name="Barry K."/>
            <person name="Daum C."/>
            <person name="Lipzen A."/>
            <person name="Yoshinaga Y."/>
            <person name="Schmutz J."/>
            <person name="Saski C."/>
            <person name="Vermerris W."/>
            <person name="Kresovich S."/>
        </authorList>
    </citation>
    <scope>NUCLEOTIDE SEQUENCE</scope>
</reference>
<comment type="caution">
    <text evidence="1">The sequence shown here is derived from an EMBL/GenBank/DDBJ whole genome shotgun (WGS) entry which is preliminary data.</text>
</comment>
<dbReference type="EMBL" id="CM027680">
    <property type="protein sequence ID" value="KAG0552591.1"/>
    <property type="molecule type" value="Genomic_DNA"/>
</dbReference>
<name>A0A921S6T7_SORBI</name>
<sequence length="84" mass="8432">MADIALLVTEQFEKEVKRGAGAGGDNGSGSGGERRNFGAVAKVWSSWVESATTAASGVRVSVAAVHLEPKTALALAAADGLFSA</sequence>
<evidence type="ECO:0000313" key="1">
    <source>
        <dbReference type="EMBL" id="KAG0552591.1"/>
    </source>
</evidence>
<evidence type="ECO:0000313" key="2">
    <source>
        <dbReference type="Proteomes" id="UP000807115"/>
    </source>
</evidence>
<dbReference type="PANTHER" id="PTHR36067">
    <property type="entry name" value="EXPRESSED PROTEIN"/>
    <property type="match status" value="1"/>
</dbReference>
<dbReference type="Proteomes" id="UP000807115">
    <property type="component" value="Chromosome 1"/>
</dbReference>
<dbReference type="AlphaFoldDB" id="A0A921S6T7"/>
<protein>
    <submittedName>
        <fullName evidence="1">Uncharacterized protein</fullName>
    </submittedName>
</protein>
<organism evidence="1 2">
    <name type="scientific">Sorghum bicolor</name>
    <name type="common">Sorghum</name>
    <name type="synonym">Sorghum vulgare</name>
    <dbReference type="NCBI Taxonomy" id="4558"/>
    <lineage>
        <taxon>Eukaryota</taxon>
        <taxon>Viridiplantae</taxon>
        <taxon>Streptophyta</taxon>
        <taxon>Embryophyta</taxon>
        <taxon>Tracheophyta</taxon>
        <taxon>Spermatophyta</taxon>
        <taxon>Magnoliopsida</taxon>
        <taxon>Liliopsida</taxon>
        <taxon>Poales</taxon>
        <taxon>Poaceae</taxon>
        <taxon>PACMAD clade</taxon>
        <taxon>Panicoideae</taxon>
        <taxon>Andropogonodae</taxon>
        <taxon>Andropogoneae</taxon>
        <taxon>Sorghinae</taxon>
        <taxon>Sorghum</taxon>
    </lineage>
</organism>